<keyword evidence="3" id="KW-1185">Reference proteome</keyword>
<dbReference type="GO" id="GO:0006631">
    <property type="term" value="P:fatty acid metabolic process"/>
    <property type="evidence" value="ECO:0007669"/>
    <property type="project" value="TreeGrafter"/>
</dbReference>
<reference evidence="2" key="2">
    <citation type="submission" date="2025-09" db="UniProtKB">
        <authorList>
            <consortium name="Ensembl"/>
        </authorList>
    </citation>
    <scope>IDENTIFICATION</scope>
</reference>
<reference evidence="2" key="1">
    <citation type="submission" date="2025-08" db="UniProtKB">
        <authorList>
            <consortium name="Ensembl"/>
        </authorList>
    </citation>
    <scope>IDENTIFICATION</scope>
</reference>
<evidence type="ECO:0000313" key="3">
    <source>
        <dbReference type="Proteomes" id="UP000694568"/>
    </source>
</evidence>
<name>A0A8C9Z3N5_SANLU</name>
<protein>
    <recommendedName>
        <fullName evidence="1">BAAT/Acyl-CoA thioester hydrolase C-terminal domain-containing protein</fullName>
    </recommendedName>
</protein>
<dbReference type="GO" id="GO:0006637">
    <property type="term" value="P:acyl-CoA metabolic process"/>
    <property type="evidence" value="ECO:0007669"/>
    <property type="project" value="TreeGrafter"/>
</dbReference>
<dbReference type="AlphaFoldDB" id="A0A8C9Z3N5"/>
<dbReference type="InterPro" id="IPR029058">
    <property type="entry name" value="AB_hydrolase_fold"/>
</dbReference>
<dbReference type="Proteomes" id="UP000694568">
    <property type="component" value="Unplaced"/>
</dbReference>
<accession>A0A8C9Z3N5</accession>
<dbReference type="Gene3D" id="3.40.50.1820">
    <property type="entry name" value="alpha/beta hydrolase"/>
    <property type="match status" value="1"/>
</dbReference>
<dbReference type="PANTHER" id="PTHR10824">
    <property type="entry name" value="ACYL-COENZYME A THIOESTERASE-RELATED"/>
    <property type="match status" value="1"/>
</dbReference>
<evidence type="ECO:0000313" key="2">
    <source>
        <dbReference type="Ensembl" id="ENSSLUP00000031234.1"/>
    </source>
</evidence>
<dbReference type="Ensembl" id="ENSSLUT00000032229.1">
    <property type="protein sequence ID" value="ENSSLUP00000031234.1"/>
    <property type="gene ID" value="ENSSLUG00000013964.1"/>
</dbReference>
<organism evidence="2 3">
    <name type="scientific">Sander lucioperca</name>
    <name type="common">Pike-perch</name>
    <name type="synonym">Perca lucioperca</name>
    <dbReference type="NCBI Taxonomy" id="283035"/>
    <lineage>
        <taxon>Eukaryota</taxon>
        <taxon>Metazoa</taxon>
        <taxon>Chordata</taxon>
        <taxon>Craniata</taxon>
        <taxon>Vertebrata</taxon>
        <taxon>Euteleostomi</taxon>
        <taxon>Actinopterygii</taxon>
        <taxon>Neopterygii</taxon>
        <taxon>Teleostei</taxon>
        <taxon>Neoteleostei</taxon>
        <taxon>Acanthomorphata</taxon>
        <taxon>Eupercaria</taxon>
        <taxon>Perciformes</taxon>
        <taxon>Percoidei</taxon>
        <taxon>Percidae</taxon>
        <taxon>Luciopercinae</taxon>
        <taxon>Sander</taxon>
    </lineage>
</organism>
<dbReference type="Pfam" id="PF08840">
    <property type="entry name" value="BAAT_C"/>
    <property type="match status" value="1"/>
</dbReference>
<dbReference type="PANTHER" id="PTHR10824:SF17">
    <property type="entry name" value="ACYL-COENZYME A THIOESTERASE 6"/>
    <property type="match status" value="1"/>
</dbReference>
<dbReference type="GO" id="GO:0047617">
    <property type="term" value="F:fatty acyl-CoA hydrolase activity"/>
    <property type="evidence" value="ECO:0007669"/>
    <property type="project" value="TreeGrafter"/>
</dbReference>
<sequence>DLALSIASYLPGVEATVWINGCANTLLTLYHKKSQILPALMMDISKMVPTESGAFIGKNVMHNLLAEENKATLVLNKPRDAYMDQMVERLQRHYLEPPYGPYCPSSFHGVAGKPVLWGLVSPGQMIRRHEQINHQPVKGGVLNKKY</sequence>
<proteinExistence type="predicted"/>
<evidence type="ECO:0000259" key="1">
    <source>
        <dbReference type="Pfam" id="PF08840"/>
    </source>
</evidence>
<feature type="domain" description="BAAT/Acyl-CoA thioester hydrolase C-terminal" evidence="1">
    <location>
        <begin position="1"/>
        <end position="73"/>
    </location>
</feature>
<dbReference type="InterPro" id="IPR014940">
    <property type="entry name" value="BAAT_C"/>
</dbReference>